<dbReference type="KEGG" id="cmt:CCM_06542"/>
<evidence type="ECO:0000313" key="1">
    <source>
        <dbReference type="EMBL" id="EGX90123.1"/>
    </source>
</evidence>
<dbReference type="HOGENOM" id="CLU_915321_0_0_1"/>
<proteinExistence type="predicted"/>
<dbReference type="VEuPathDB" id="FungiDB:CCM_06542"/>
<dbReference type="InParanoid" id="G3JMU1"/>
<evidence type="ECO:0000313" key="2">
    <source>
        <dbReference type="Proteomes" id="UP000001610"/>
    </source>
</evidence>
<protein>
    <submittedName>
        <fullName evidence="1">Uncharacterized protein</fullName>
    </submittedName>
</protein>
<dbReference type="Proteomes" id="UP000001610">
    <property type="component" value="Unassembled WGS sequence"/>
</dbReference>
<dbReference type="GeneID" id="18168556"/>
<name>G3JMU1_CORMM</name>
<reference evidence="1 2" key="1">
    <citation type="journal article" date="2011" name="Genome Biol.">
        <title>Genome sequence of the insect pathogenic fungus Cordyceps militaris, a valued traditional Chinese medicine.</title>
        <authorList>
            <person name="Zheng P."/>
            <person name="Xia Y."/>
            <person name="Xiao G."/>
            <person name="Xiong C."/>
            <person name="Hu X."/>
            <person name="Zhang S."/>
            <person name="Zheng H."/>
            <person name="Huang Y."/>
            <person name="Zhou Y."/>
            <person name="Wang S."/>
            <person name="Zhao G.P."/>
            <person name="Liu X."/>
            <person name="St Leger R.J."/>
            <person name="Wang C."/>
        </authorList>
    </citation>
    <scope>NUCLEOTIDE SEQUENCE [LARGE SCALE GENOMIC DNA]</scope>
    <source>
        <strain evidence="1 2">CM01</strain>
    </source>
</reference>
<gene>
    <name evidence="1" type="ORF">CCM_06542</name>
</gene>
<dbReference type="RefSeq" id="XP_006671746.1">
    <property type="nucleotide sequence ID" value="XM_006671683.1"/>
</dbReference>
<keyword evidence="2" id="KW-1185">Reference proteome</keyword>
<organism evidence="1 2">
    <name type="scientific">Cordyceps militaris (strain CM01)</name>
    <name type="common">Caterpillar fungus</name>
    <dbReference type="NCBI Taxonomy" id="983644"/>
    <lineage>
        <taxon>Eukaryota</taxon>
        <taxon>Fungi</taxon>
        <taxon>Dikarya</taxon>
        <taxon>Ascomycota</taxon>
        <taxon>Pezizomycotina</taxon>
        <taxon>Sordariomycetes</taxon>
        <taxon>Hypocreomycetidae</taxon>
        <taxon>Hypocreales</taxon>
        <taxon>Cordycipitaceae</taxon>
        <taxon>Cordyceps</taxon>
    </lineage>
</organism>
<dbReference type="EMBL" id="JH126403">
    <property type="protein sequence ID" value="EGX90123.1"/>
    <property type="molecule type" value="Genomic_DNA"/>
</dbReference>
<sequence>MAVQDGKRFEREDSVYTDEADKVELRRSPEYSVGGIIGRDDAVGVTKLKEGLAILAGAKVVVLVDLGILGQLAVRLERAGLVGRVLEDDVALVVLEITQREEDDVALVDPDLFAHFTANLGMLVLERDECVCEPGGGASADLCRGAAMQRESHETEGGEYCRRRVHPGHRNIKNHLQDLGVLLTVLLEGEFSTLVIVFLGTTTAVLATLRVAESATMSLREPMAGAGKKRPPPRGLVFARAGYRILKSGCYTGVSVWKKTRGSQQALFVMMFFVCKEEWAGGQPFIICFPPSLTGCALCAAATR</sequence>
<accession>G3JMU1</accession>
<dbReference type="AlphaFoldDB" id="G3JMU1"/>